<protein>
    <recommendedName>
        <fullName evidence="1">Gfo/Idh/MocA-like oxidoreductase N-terminal domain-containing protein</fullName>
    </recommendedName>
</protein>
<dbReference type="EMBL" id="RPFW01000004">
    <property type="protein sequence ID" value="TVZ03474.1"/>
    <property type="molecule type" value="Genomic_DNA"/>
</dbReference>
<dbReference type="OrthoDB" id="179913at2"/>
<proteinExistence type="predicted"/>
<dbReference type="InterPro" id="IPR036291">
    <property type="entry name" value="NAD(P)-bd_dom_sf"/>
</dbReference>
<dbReference type="GO" id="GO:0000166">
    <property type="term" value="F:nucleotide binding"/>
    <property type="evidence" value="ECO:0007669"/>
    <property type="project" value="InterPro"/>
</dbReference>
<comment type="caution">
    <text evidence="2">The sequence shown here is derived from an EMBL/GenBank/DDBJ whole genome shotgun (WGS) entry which is preliminary data.</text>
</comment>
<reference evidence="2 3" key="1">
    <citation type="submission" date="2018-11" db="EMBL/GenBank/DDBJ databases">
        <title>Trebonia kvetii gen.nov., sp.nov., a novel acidophilic actinobacterium, and proposal of the new actinobacterial family Treboniaceae fam. nov.</title>
        <authorList>
            <person name="Rapoport D."/>
            <person name="Sagova-Mareckova M."/>
            <person name="Sedlacek I."/>
            <person name="Provaznik J."/>
            <person name="Kralova S."/>
            <person name="Pavlinic D."/>
            <person name="Benes V."/>
            <person name="Kopecky J."/>
        </authorList>
    </citation>
    <scope>NUCLEOTIDE SEQUENCE [LARGE SCALE GENOMIC DNA]</scope>
    <source>
        <strain evidence="2 3">15Tr583</strain>
    </source>
</reference>
<name>A0A6P2BWP2_9ACTN</name>
<dbReference type="InterPro" id="IPR000683">
    <property type="entry name" value="Gfo/Idh/MocA-like_OxRdtase_N"/>
</dbReference>
<dbReference type="Pfam" id="PF01408">
    <property type="entry name" value="GFO_IDH_MocA"/>
    <property type="match status" value="1"/>
</dbReference>
<accession>A0A6P2BWP2</accession>
<organism evidence="2 3">
    <name type="scientific">Trebonia kvetii</name>
    <dbReference type="NCBI Taxonomy" id="2480626"/>
    <lineage>
        <taxon>Bacteria</taxon>
        <taxon>Bacillati</taxon>
        <taxon>Actinomycetota</taxon>
        <taxon>Actinomycetes</taxon>
        <taxon>Streptosporangiales</taxon>
        <taxon>Treboniaceae</taxon>
        <taxon>Trebonia</taxon>
    </lineage>
</organism>
<dbReference type="RefSeq" id="WP_145856276.1">
    <property type="nucleotide sequence ID" value="NZ_RPFW01000004.1"/>
</dbReference>
<dbReference type="Proteomes" id="UP000460272">
    <property type="component" value="Unassembled WGS sequence"/>
</dbReference>
<dbReference type="AlphaFoldDB" id="A0A6P2BWP2"/>
<dbReference type="SUPFAM" id="SSF51735">
    <property type="entry name" value="NAD(P)-binding Rossmann-fold domains"/>
    <property type="match status" value="1"/>
</dbReference>
<evidence type="ECO:0000313" key="3">
    <source>
        <dbReference type="Proteomes" id="UP000460272"/>
    </source>
</evidence>
<keyword evidence="3" id="KW-1185">Reference proteome</keyword>
<evidence type="ECO:0000259" key="1">
    <source>
        <dbReference type="Pfam" id="PF01408"/>
    </source>
</evidence>
<feature type="domain" description="Gfo/Idh/MocA-like oxidoreductase N-terminal" evidence="1">
    <location>
        <begin position="11"/>
        <end position="87"/>
    </location>
</feature>
<dbReference type="Gene3D" id="3.40.50.720">
    <property type="entry name" value="NAD(P)-binding Rossmann-like Domain"/>
    <property type="match status" value="1"/>
</dbReference>
<sequence length="111" mass="12121">MTFVPYDRPVKAAFIGLGRIYDLNVRAYAGNPDVEVVALVDPSEERRAQRQADWPTARTFASAAALASSGIQVDAVEVLLPAPLHGDGARPRRLGYHPRDGHVPAIRLLHQ</sequence>
<gene>
    <name evidence="2" type="ORF">EAS64_24125</name>
</gene>
<evidence type="ECO:0000313" key="2">
    <source>
        <dbReference type="EMBL" id="TVZ03474.1"/>
    </source>
</evidence>